<dbReference type="AlphaFoldDB" id="A0A0S4LF62"/>
<evidence type="ECO:0000313" key="4">
    <source>
        <dbReference type="Proteomes" id="UP000198736"/>
    </source>
</evidence>
<dbReference type="RefSeq" id="WP_090896953.1">
    <property type="nucleotide sequence ID" value="NZ_CZPZ01000012.1"/>
</dbReference>
<keyword evidence="2" id="KW-0732">Signal</keyword>
<evidence type="ECO:0000256" key="2">
    <source>
        <dbReference type="SAM" id="SignalP"/>
    </source>
</evidence>
<feature type="chain" id="PRO_5006623920" description="Secreted protein" evidence="2">
    <location>
        <begin position="21"/>
        <end position="75"/>
    </location>
</feature>
<reference evidence="4" key="1">
    <citation type="submission" date="2015-10" db="EMBL/GenBank/DDBJ databases">
        <authorList>
            <person name="Luecker S."/>
            <person name="Luecker S."/>
        </authorList>
    </citation>
    <scope>NUCLEOTIDE SEQUENCE [LARGE SCALE GENOMIC DNA]</scope>
</reference>
<organism evidence="3 4">
    <name type="scientific">Candidatus Nitrospira nitrificans</name>
    <dbReference type="NCBI Taxonomy" id="1742973"/>
    <lineage>
        <taxon>Bacteria</taxon>
        <taxon>Pseudomonadati</taxon>
        <taxon>Nitrospirota</taxon>
        <taxon>Nitrospiria</taxon>
        <taxon>Nitrospirales</taxon>
        <taxon>Nitrospiraceae</taxon>
        <taxon>Nitrospira</taxon>
    </lineage>
</organism>
<proteinExistence type="predicted"/>
<dbReference type="Proteomes" id="UP000198736">
    <property type="component" value="Unassembled WGS sequence"/>
</dbReference>
<dbReference type="OrthoDB" id="9812487at2"/>
<protein>
    <recommendedName>
        <fullName evidence="5">Secreted protein</fullName>
    </recommendedName>
</protein>
<sequence>MRALVVIASAGLLISCGVVGTPVAPEFVGVAPTIDKQKRQHALEAERQATESVEPDPTLGGHEMDLPPSQPVGIR</sequence>
<feature type="region of interest" description="Disordered" evidence="1">
    <location>
        <begin position="38"/>
        <end position="75"/>
    </location>
</feature>
<gene>
    <name evidence="3" type="ORF">COMA2_20306</name>
</gene>
<dbReference type="EMBL" id="CZPZ01000012">
    <property type="protein sequence ID" value="CUS35513.1"/>
    <property type="molecule type" value="Genomic_DNA"/>
</dbReference>
<evidence type="ECO:0008006" key="5">
    <source>
        <dbReference type="Google" id="ProtNLM"/>
    </source>
</evidence>
<accession>A0A0S4LF62</accession>
<dbReference type="PROSITE" id="PS51257">
    <property type="entry name" value="PROKAR_LIPOPROTEIN"/>
    <property type="match status" value="1"/>
</dbReference>
<feature type="signal peptide" evidence="2">
    <location>
        <begin position="1"/>
        <end position="20"/>
    </location>
</feature>
<keyword evidence="4" id="KW-1185">Reference proteome</keyword>
<name>A0A0S4LF62_9BACT</name>
<evidence type="ECO:0000313" key="3">
    <source>
        <dbReference type="EMBL" id="CUS35513.1"/>
    </source>
</evidence>
<dbReference type="STRING" id="1742973.COMA2_20306"/>
<evidence type="ECO:0000256" key="1">
    <source>
        <dbReference type="SAM" id="MobiDB-lite"/>
    </source>
</evidence>
<feature type="compositionally biased region" description="Basic and acidic residues" evidence="1">
    <location>
        <begin position="38"/>
        <end position="49"/>
    </location>
</feature>